<dbReference type="PROSITE" id="PS50920">
    <property type="entry name" value="SOLCAR"/>
    <property type="match status" value="1"/>
</dbReference>
<evidence type="ECO:0000256" key="8">
    <source>
        <dbReference type="ARBA" id="ARBA00023136"/>
    </source>
</evidence>
<evidence type="ECO:0000256" key="5">
    <source>
        <dbReference type="ARBA" id="ARBA00022737"/>
    </source>
</evidence>
<evidence type="ECO:0000256" key="4">
    <source>
        <dbReference type="ARBA" id="ARBA00022692"/>
    </source>
</evidence>
<evidence type="ECO:0000256" key="1">
    <source>
        <dbReference type="ARBA" id="ARBA00004225"/>
    </source>
</evidence>
<proteinExistence type="inferred from homology"/>
<comment type="caution">
    <text evidence="11">The sequence shown here is derived from an EMBL/GenBank/DDBJ whole genome shotgun (WGS) entry which is preliminary data.</text>
</comment>
<sequence length="432" mass="49345">MAPSVAEPVAEIHDIKKKWQPTQFTSRNIPSFLQSPYRNMLSYRSIQQKKKKAKEVTSVGGTTAIARTLMMQSLYLFYRTPVKLFRPLRVDYLIMARALMPINDATAKRFSFRYTSIGMITHAVKTKGWNFIPRHILPPLLANTLIGTVLYTTYIATLPIFHPPSSFQLHRPFPPPPYSSVFLAGCLAGAAQSIVATPLDSLKVRFEVSDLLEGKHKSMYQFAKSTLKELGIASAYRGFTLTLIRDSLACGLFFATFEWVKQQGYYYFLDEMYGLQVDSRKTLNEIEKGWKEVHKMDEVDQHQIISASGKSSERPPLMLEPLFVIFAGATAAVAYQIIEHPFSKIHSIFYIEEGQSEFTNKTKKEPVNDLYKRTWEQCKTQVKANGGSWRKFLYQEFGHTVIRVVPATSVGFLVFELVKREVDFRSIDFDPL</sequence>
<gene>
    <name evidence="11" type="ORF">INT47_003787</name>
</gene>
<keyword evidence="3 10" id="KW-0813">Transport</keyword>
<dbReference type="InterPro" id="IPR050567">
    <property type="entry name" value="Mitochondrial_Carrier"/>
</dbReference>
<dbReference type="EMBL" id="JAEPRD010000032">
    <property type="protein sequence ID" value="KAG2206138.1"/>
    <property type="molecule type" value="Genomic_DNA"/>
</dbReference>
<name>A0A8H7V7D8_9FUNG</name>
<dbReference type="InterPro" id="IPR023395">
    <property type="entry name" value="MCP_dom_sf"/>
</dbReference>
<dbReference type="Gene3D" id="1.50.40.10">
    <property type="entry name" value="Mitochondrial carrier domain"/>
    <property type="match status" value="1"/>
</dbReference>
<keyword evidence="12" id="KW-1185">Reference proteome</keyword>
<keyword evidence="4 9" id="KW-0812">Transmembrane</keyword>
<evidence type="ECO:0000256" key="7">
    <source>
        <dbReference type="ARBA" id="ARBA00023128"/>
    </source>
</evidence>
<reference evidence="11" key="1">
    <citation type="submission" date="2020-12" db="EMBL/GenBank/DDBJ databases">
        <title>Metabolic potential, ecology and presence of endohyphal bacteria is reflected in genomic diversity of Mucoromycotina.</title>
        <authorList>
            <person name="Muszewska A."/>
            <person name="Okrasinska A."/>
            <person name="Steczkiewicz K."/>
            <person name="Drgas O."/>
            <person name="Orlowska M."/>
            <person name="Perlinska-Lenart U."/>
            <person name="Aleksandrzak-Piekarczyk T."/>
            <person name="Szatraj K."/>
            <person name="Zielenkiewicz U."/>
            <person name="Pilsyk S."/>
            <person name="Malc E."/>
            <person name="Mieczkowski P."/>
            <person name="Kruszewska J.S."/>
            <person name="Biernat P."/>
            <person name="Pawlowska J."/>
        </authorList>
    </citation>
    <scope>NUCLEOTIDE SEQUENCE</scope>
    <source>
        <strain evidence="11">WA0000017839</strain>
    </source>
</reference>
<dbReference type="InterPro" id="IPR018108">
    <property type="entry name" value="MCP_transmembrane"/>
</dbReference>
<keyword evidence="6" id="KW-1133">Transmembrane helix</keyword>
<dbReference type="GO" id="GO:0031966">
    <property type="term" value="C:mitochondrial membrane"/>
    <property type="evidence" value="ECO:0007669"/>
    <property type="project" value="UniProtKB-SubCell"/>
</dbReference>
<accession>A0A8H7V7D8</accession>
<keyword evidence="5" id="KW-0677">Repeat</keyword>
<keyword evidence="8 9" id="KW-0472">Membrane</keyword>
<evidence type="ECO:0000256" key="6">
    <source>
        <dbReference type="ARBA" id="ARBA00022989"/>
    </source>
</evidence>
<dbReference type="AlphaFoldDB" id="A0A8H7V7D8"/>
<evidence type="ECO:0000313" key="12">
    <source>
        <dbReference type="Proteomes" id="UP000603453"/>
    </source>
</evidence>
<comment type="similarity">
    <text evidence="2 10">Belongs to the mitochondrial carrier (TC 2.A.29) family.</text>
</comment>
<evidence type="ECO:0008006" key="13">
    <source>
        <dbReference type="Google" id="ProtNLM"/>
    </source>
</evidence>
<dbReference type="Proteomes" id="UP000603453">
    <property type="component" value="Unassembled WGS sequence"/>
</dbReference>
<dbReference type="PANTHER" id="PTHR45624:SF26">
    <property type="entry name" value="CARRIER PROTEIN, PUTATIVE (AFU_ORTHOLOGUE AFUA_1G07710)-RELATED"/>
    <property type="match status" value="1"/>
</dbReference>
<evidence type="ECO:0000256" key="9">
    <source>
        <dbReference type="PROSITE-ProRule" id="PRU00282"/>
    </source>
</evidence>
<dbReference type="PANTHER" id="PTHR45624">
    <property type="entry name" value="MITOCHONDRIAL BASIC AMINO ACIDS TRANSPORTER-RELATED"/>
    <property type="match status" value="1"/>
</dbReference>
<organism evidence="11 12">
    <name type="scientific">Mucor saturninus</name>
    <dbReference type="NCBI Taxonomy" id="64648"/>
    <lineage>
        <taxon>Eukaryota</taxon>
        <taxon>Fungi</taxon>
        <taxon>Fungi incertae sedis</taxon>
        <taxon>Mucoromycota</taxon>
        <taxon>Mucoromycotina</taxon>
        <taxon>Mucoromycetes</taxon>
        <taxon>Mucorales</taxon>
        <taxon>Mucorineae</taxon>
        <taxon>Mucoraceae</taxon>
        <taxon>Mucor</taxon>
    </lineage>
</organism>
<evidence type="ECO:0000256" key="10">
    <source>
        <dbReference type="RuleBase" id="RU000488"/>
    </source>
</evidence>
<dbReference type="Pfam" id="PF00153">
    <property type="entry name" value="Mito_carr"/>
    <property type="match status" value="1"/>
</dbReference>
<dbReference type="GO" id="GO:0022857">
    <property type="term" value="F:transmembrane transporter activity"/>
    <property type="evidence" value="ECO:0007669"/>
    <property type="project" value="TreeGrafter"/>
</dbReference>
<protein>
    <recommendedName>
        <fullName evidence="13">Mitochondrial carrier protein</fullName>
    </recommendedName>
</protein>
<dbReference type="SUPFAM" id="SSF103506">
    <property type="entry name" value="Mitochondrial carrier"/>
    <property type="match status" value="1"/>
</dbReference>
<evidence type="ECO:0000256" key="3">
    <source>
        <dbReference type="ARBA" id="ARBA00022448"/>
    </source>
</evidence>
<evidence type="ECO:0000313" key="11">
    <source>
        <dbReference type="EMBL" id="KAG2206138.1"/>
    </source>
</evidence>
<evidence type="ECO:0000256" key="2">
    <source>
        <dbReference type="ARBA" id="ARBA00006375"/>
    </source>
</evidence>
<keyword evidence="7" id="KW-0496">Mitochondrion</keyword>
<feature type="repeat" description="Solcar" evidence="9">
    <location>
        <begin position="176"/>
        <end position="263"/>
    </location>
</feature>
<comment type="subcellular location">
    <subcellularLocation>
        <location evidence="1">Mitochondrion membrane</location>
        <topology evidence="1">Multi-pass membrane protein</topology>
    </subcellularLocation>
</comment>
<dbReference type="OrthoDB" id="3364892at2759"/>